<comment type="caution">
    <text evidence="2">The sequence shown here is derived from an EMBL/GenBank/DDBJ whole genome shotgun (WGS) entry which is preliminary data.</text>
</comment>
<reference evidence="2" key="1">
    <citation type="submission" date="2020-07" db="EMBL/GenBank/DDBJ databases">
        <title>Genome sequence and genetic diversity analysis of an under-domesticated orphan crop, white fonio (Digitaria exilis).</title>
        <authorList>
            <person name="Bennetzen J.L."/>
            <person name="Chen S."/>
            <person name="Ma X."/>
            <person name="Wang X."/>
            <person name="Yssel A.E.J."/>
            <person name="Chaluvadi S.R."/>
            <person name="Johnson M."/>
            <person name="Gangashetty P."/>
            <person name="Hamidou F."/>
            <person name="Sanogo M.D."/>
            <person name="Zwaenepoel A."/>
            <person name="Wallace J."/>
            <person name="Van De Peer Y."/>
            <person name="Van Deynze A."/>
        </authorList>
    </citation>
    <scope>NUCLEOTIDE SEQUENCE</scope>
    <source>
        <tissue evidence="2">Leaves</tissue>
    </source>
</reference>
<dbReference type="Proteomes" id="UP000636709">
    <property type="component" value="Unassembled WGS sequence"/>
</dbReference>
<proteinExistence type="predicted"/>
<organism evidence="2 3">
    <name type="scientific">Digitaria exilis</name>
    <dbReference type="NCBI Taxonomy" id="1010633"/>
    <lineage>
        <taxon>Eukaryota</taxon>
        <taxon>Viridiplantae</taxon>
        <taxon>Streptophyta</taxon>
        <taxon>Embryophyta</taxon>
        <taxon>Tracheophyta</taxon>
        <taxon>Spermatophyta</taxon>
        <taxon>Magnoliopsida</taxon>
        <taxon>Liliopsida</taxon>
        <taxon>Poales</taxon>
        <taxon>Poaceae</taxon>
        <taxon>PACMAD clade</taxon>
        <taxon>Panicoideae</taxon>
        <taxon>Panicodae</taxon>
        <taxon>Paniceae</taxon>
        <taxon>Anthephorinae</taxon>
        <taxon>Digitaria</taxon>
    </lineage>
</organism>
<gene>
    <name evidence="2" type="ORF">HU200_021270</name>
</gene>
<evidence type="ECO:0000256" key="1">
    <source>
        <dbReference type="SAM" id="Phobius"/>
    </source>
</evidence>
<evidence type="ECO:0000313" key="2">
    <source>
        <dbReference type="EMBL" id="KAF8724246.1"/>
    </source>
</evidence>
<keyword evidence="1" id="KW-0812">Transmembrane</keyword>
<dbReference type="EMBL" id="JACEFO010001663">
    <property type="protein sequence ID" value="KAF8724246.1"/>
    <property type="molecule type" value="Genomic_DNA"/>
</dbReference>
<feature type="transmembrane region" description="Helical" evidence="1">
    <location>
        <begin position="53"/>
        <end position="74"/>
    </location>
</feature>
<protein>
    <submittedName>
        <fullName evidence="2">Uncharacterized protein</fullName>
    </submittedName>
</protein>
<keyword evidence="3" id="KW-1185">Reference proteome</keyword>
<name>A0A835F044_9POAL</name>
<dbReference type="AlphaFoldDB" id="A0A835F044"/>
<evidence type="ECO:0000313" key="3">
    <source>
        <dbReference type="Proteomes" id="UP000636709"/>
    </source>
</evidence>
<keyword evidence="1" id="KW-1133">Transmembrane helix</keyword>
<accession>A0A835F044</accession>
<sequence>MMSQPWNKILRDLPPFVVIRSNHDGGPGRSLDQVSLLLRWQKQDGEKHEKRRLCSILPTGMLAAIHWVVALLLVEPSMTPEGHLPVQSSV</sequence>
<keyword evidence="1" id="KW-0472">Membrane</keyword>